<gene>
    <name evidence="3" type="ORF">SIL79_16770</name>
</gene>
<accession>A0ABU4QHH6</accession>
<dbReference type="PANTHER" id="PTHR35369:SF2">
    <property type="entry name" value="BLR3025 PROTEIN"/>
    <property type="match status" value="1"/>
</dbReference>
<reference evidence="3 4" key="1">
    <citation type="submission" date="2023-11" db="EMBL/GenBank/DDBJ databases">
        <title>MicrobeMod: A computational toolkit for identifying prokaryotic methylation and restriction-modification with nanopore sequencing.</title>
        <authorList>
            <person name="Crits-Christoph A."/>
            <person name="Kang S.C."/>
            <person name="Lee H."/>
            <person name="Ostrov N."/>
        </authorList>
    </citation>
    <scope>NUCLEOTIDE SEQUENCE [LARGE SCALE GENOMIC DNA]</scope>
    <source>
        <strain evidence="3 4">ATCC BAA-2732</strain>
    </source>
</reference>
<dbReference type="Proteomes" id="UP001272773">
    <property type="component" value="Unassembled WGS sequence"/>
</dbReference>
<dbReference type="CDD" id="cd03468">
    <property type="entry name" value="PolY_like"/>
    <property type="match status" value="1"/>
</dbReference>
<dbReference type="InterPro" id="IPR043502">
    <property type="entry name" value="DNA/RNA_pol_sf"/>
</dbReference>
<organism evidence="3 4">
    <name type="scientific">Shewanella indica</name>
    <dbReference type="NCBI Taxonomy" id="768528"/>
    <lineage>
        <taxon>Bacteria</taxon>
        <taxon>Pseudomonadati</taxon>
        <taxon>Pseudomonadota</taxon>
        <taxon>Gammaproteobacteria</taxon>
        <taxon>Alteromonadales</taxon>
        <taxon>Shewanellaceae</taxon>
        <taxon>Shewanella</taxon>
    </lineage>
</organism>
<keyword evidence="1" id="KW-0227">DNA damage</keyword>
<dbReference type="InterPro" id="IPR001126">
    <property type="entry name" value="UmuC"/>
</dbReference>
<evidence type="ECO:0000313" key="4">
    <source>
        <dbReference type="Proteomes" id="UP001272773"/>
    </source>
</evidence>
<evidence type="ECO:0000313" key="3">
    <source>
        <dbReference type="EMBL" id="MDX6017960.1"/>
    </source>
</evidence>
<proteinExistence type="predicted"/>
<comment type="caution">
    <text evidence="3">The sequence shown here is derived from an EMBL/GenBank/DDBJ whole genome shotgun (WGS) entry which is preliminary data.</text>
</comment>
<dbReference type="PANTHER" id="PTHR35369">
    <property type="entry name" value="BLR3025 PROTEIN-RELATED"/>
    <property type="match status" value="1"/>
</dbReference>
<evidence type="ECO:0000256" key="1">
    <source>
        <dbReference type="ARBA" id="ARBA00022763"/>
    </source>
</evidence>
<dbReference type="InterPro" id="IPR050356">
    <property type="entry name" value="SulA_CellDiv_inhibitor"/>
</dbReference>
<evidence type="ECO:0000259" key="2">
    <source>
        <dbReference type="Pfam" id="PF00817"/>
    </source>
</evidence>
<dbReference type="Pfam" id="PF00817">
    <property type="entry name" value="IMS"/>
    <property type="match status" value="1"/>
</dbReference>
<sequence>MPQVWMGVWFPQLLLQYQRYRLAMLGNMAGAITGSMTGTMTDTVTGTMTGSMTGSGAAQVQIRAQTQPQTQNQPKAVPTAAASEPFDPQVPMALYDSRKLVIHSACPAAQAKGVTAGMSIGSAQSLLGELQLWPLQEVDSEALRDWLCQWSYDFSARVWPPLLSGLTEQAAQSAADARWPTDTLLLEVGSMVKLFGSLSAIVEAYLNEVADYGLECSLVLAHSPLDAAILARHTHVGISAVSAAFMSTPTAEKAGRLKVHHGLPPDLPLDLLPLTQEERQRLGALGLTTLAMLDALPLAELGRRFGQGLLQLLAQIQGRLPCCRKGYELPEQFQARLTLLHDVEWVQGLLFPLQKLLGELATYLRIRQLAVQQLELWLKFREPETPALQLTLNYPFGEYQLQGLSQLCRLQLEGLQLPSPVVDIELRAKQFVSQQQGSRELTESREGQQQDANQLLARLQARLGNHKVRSLVLAADPMPELASTAAPLTRWPPPARPPVQPSLALRPLWLLQEPQAIAPEAVELLRGPERLQSPWHSGPFPCRDYFLAHHKESGGLCWLFRTANGLFLHAWFS</sequence>
<dbReference type="RefSeq" id="WP_144361528.1">
    <property type="nucleotide sequence ID" value="NZ_JAWXXR010000001.1"/>
</dbReference>
<protein>
    <submittedName>
        <fullName evidence="3">DNA polymerase Y family protein</fullName>
    </submittedName>
</protein>
<dbReference type="SUPFAM" id="SSF56672">
    <property type="entry name" value="DNA/RNA polymerases"/>
    <property type="match status" value="1"/>
</dbReference>
<name>A0ABU4QHH6_9GAMM</name>
<dbReference type="EMBL" id="JAWXXR010000001">
    <property type="protein sequence ID" value="MDX6017960.1"/>
    <property type="molecule type" value="Genomic_DNA"/>
</dbReference>
<feature type="domain" description="UmuC" evidence="2">
    <location>
        <begin position="89"/>
        <end position="230"/>
    </location>
</feature>
<keyword evidence="4" id="KW-1185">Reference proteome</keyword>
<dbReference type="GeneID" id="88625196"/>